<gene>
    <name evidence="5" type="ORF">M0812_05547</name>
</gene>
<feature type="compositionally biased region" description="Basic and acidic residues" evidence="2">
    <location>
        <begin position="502"/>
        <end position="524"/>
    </location>
</feature>
<dbReference type="AlphaFoldDB" id="A0AAV8A581"/>
<proteinExistence type="predicted"/>
<name>A0AAV8A581_9EUKA</name>
<feature type="compositionally biased region" description="Low complexity" evidence="2">
    <location>
        <begin position="115"/>
        <end position="134"/>
    </location>
</feature>
<dbReference type="InterPro" id="IPR004827">
    <property type="entry name" value="bZIP"/>
</dbReference>
<feature type="compositionally biased region" description="Low complexity" evidence="2">
    <location>
        <begin position="149"/>
        <end position="170"/>
    </location>
</feature>
<reference evidence="5" key="1">
    <citation type="submission" date="2022-08" db="EMBL/GenBank/DDBJ databases">
        <title>Novel sulphate-reducing endosymbionts in the free-living metamonad Anaeramoeba.</title>
        <authorList>
            <person name="Jerlstrom-Hultqvist J."/>
            <person name="Cepicka I."/>
            <person name="Gallot-Lavallee L."/>
            <person name="Salas-Leiva D."/>
            <person name="Curtis B.A."/>
            <person name="Zahonova K."/>
            <person name="Pipaliya S."/>
            <person name="Dacks J."/>
            <person name="Roger A.J."/>
        </authorList>
    </citation>
    <scope>NUCLEOTIDE SEQUENCE</scope>
    <source>
        <strain evidence="5">Busselton2</strain>
    </source>
</reference>
<dbReference type="Proteomes" id="UP001146793">
    <property type="component" value="Unassembled WGS sequence"/>
</dbReference>
<evidence type="ECO:0000256" key="1">
    <source>
        <dbReference type="SAM" id="Coils"/>
    </source>
</evidence>
<feature type="compositionally biased region" description="Basic and acidic residues" evidence="2">
    <location>
        <begin position="536"/>
        <end position="557"/>
    </location>
</feature>
<feature type="region of interest" description="Disordered" evidence="2">
    <location>
        <begin position="108"/>
        <end position="212"/>
    </location>
</feature>
<dbReference type="PROSITE" id="PS50217">
    <property type="entry name" value="BZIP"/>
    <property type="match status" value="1"/>
</dbReference>
<evidence type="ECO:0000256" key="3">
    <source>
        <dbReference type="SAM" id="Phobius"/>
    </source>
</evidence>
<keyword evidence="3" id="KW-0472">Membrane</keyword>
<evidence type="ECO:0000259" key="4">
    <source>
        <dbReference type="PROSITE" id="PS50217"/>
    </source>
</evidence>
<feature type="region of interest" description="Disordered" evidence="2">
    <location>
        <begin position="496"/>
        <end position="599"/>
    </location>
</feature>
<evidence type="ECO:0000313" key="6">
    <source>
        <dbReference type="Proteomes" id="UP001146793"/>
    </source>
</evidence>
<feature type="coiled-coil region" evidence="1">
    <location>
        <begin position="267"/>
        <end position="326"/>
    </location>
</feature>
<feature type="compositionally biased region" description="Basic and acidic residues" evidence="2">
    <location>
        <begin position="587"/>
        <end position="599"/>
    </location>
</feature>
<dbReference type="Gene3D" id="1.20.5.170">
    <property type="match status" value="1"/>
</dbReference>
<feature type="transmembrane region" description="Helical" evidence="3">
    <location>
        <begin position="388"/>
        <end position="408"/>
    </location>
</feature>
<dbReference type="EMBL" id="JANTQA010000012">
    <property type="protein sequence ID" value="KAJ3449399.1"/>
    <property type="molecule type" value="Genomic_DNA"/>
</dbReference>
<feature type="domain" description="BZIP" evidence="4">
    <location>
        <begin position="242"/>
        <end position="305"/>
    </location>
</feature>
<evidence type="ECO:0000256" key="2">
    <source>
        <dbReference type="SAM" id="MobiDB-lite"/>
    </source>
</evidence>
<protein>
    <submittedName>
        <fullName evidence="5">Chascon isoform d-related</fullName>
    </submittedName>
</protein>
<comment type="caution">
    <text evidence="5">The sequence shown here is derived from an EMBL/GenBank/DDBJ whole genome shotgun (WGS) entry which is preliminary data.</text>
</comment>
<keyword evidence="3" id="KW-0812">Transmembrane</keyword>
<dbReference type="GO" id="GO:0003700">
    <property type="term" value="F:DNA-binding transcription factor activity"/>
    <property type="evidence" value="ECO:0007669"/>
    <property type="project" value="InterPro"/>
</dbReference>
<keyword evidence="3" id="KW-1133">Transmembrane helix</keyword>
<evidence type="ECO:0000313" key="5">
    <source>
        <dbReference type="EMBL" id="KAJ3449399.1"/>
    </source>
</evidence>
<keyword evidence="1" id="KW-0175">Coiled coil</keyword>
<sequence length="599" mass="69381">MKNSLQDYFSSDRWEKNPWETTIGNNFDELFFDSSLELITSIDNLVSEQNLFSDFKKPKLPNLLEINSEPKQEPIFKKKFKTIPQKTITKMPEFDLDLIQELKGLQTLSNKKTNETPNTKNSTQPNRTTTTTTTSPNLRKKQPTHQNKSAFSMPSSSSSPSPSSISSSLSTTTLNSKKIKAKEKYSSLQVRPHKHTIRKRRKNKKKKYQNSDSYSQTPILCVGGKNLLAKMSQEQLNKLSSKQRKLRKIYKNRLAAKRSADRIKNKINFLGEKSNQLLQKNQNLNREITQTKMERDQLMERANELEKELKELREKEKEKEKEKETNPKFETLELFGSIRNVIESLSTIPSNKNQTEEEMILPSTINFMDQKWGTIKKKLVKNTNNRTGFAMMIVILAITFFFGNEMIFGSSTSFSIPFFSDDADYTRNLKSLDYLRKTAMEKWGDSSNIVLIEEVKQSLKDSDSDTDTDLNTNEDININVNKNIDPLIRGKEIMDSNLNPSKESEKDPLDCNFKKSNEKRKEIDNYNDNYNETGNGEEKEKEKEKEKENGNENENKNKNQNSQNKIPIDLFRNDEILENSKNLNHPTAEKKNENKILPQ</sequence>
<organism evidence="5 6">
    <name type="scientific">Anaeramoeba flamelloides</name>
    <dbReference type="NCBI Taxonomy" id="1746091"/>
    <lineage>
        <taxon>Eukaryota</taxon>
        <taxon>Metamonada</taxon>
        <taxon>Anaeramoebidae</taxon>
        <taxon>Anaeramoeba</taxon>
    </lineage>
</organism>
<feature type="compositionally biased region" description="Basic residues" evidence="2">
    <location>
        <begin position="191"/>
        <end position="208"/>
    </location>
</feature>
<accession>A0AAV8A581</accession>